<dbReference type="Proteomes" id="UP000834106">
    <property type="component" value="Chromosome 18"/>
</dbReference>
<accession>A0AAD2A4A2</accession>
<organism evidence="1 2">
    <name type="scientific">Fraxinus pennsylvanica</name>
    <dbReference type="NCBI Taxonomy" id="56036"/>
    <lineage>
        <taxon>Eukaryota</taxon>
        <taxon>Viridiplantae</taxon>
        <taxon>Streptophyta</taxon>
        <taxon>Embryophyta</taxon>
        <taxon>Tracheophyta</taxon>
        <taxon>Spermatophyta</taxon>
        <taxon>Magnoliopsida</taxon>
        <taxon>eudicotyledons</taxon>
        <taxon>Gunneridae</taxon>
        <taxon>Pentapetalae</taxon>
        <taxon>asterids</taxon>
        <taxon>lamiids</taxon>
        <taxon>Lamiales</taxon>
        <taxon>Oleaceae</taxon>
        <taxon>Oleeae</taxon>
        <taxon>Fraxinus</taxon>
    </lineage>
</organism>
<evidence type="ECO:0000313" key="1">
    <source>
        <dbReference type="EMBL" id="CAI9781394.1"/>
    </source>
</evidence>
<evidence type="ECO:0000313" key="2">
    <source>
        <dbReference type="Proteomes" id="UP000834106"/>
    </source>
</evidence>
<sequence>MAVHKLKSISSRNATHVSITRIYISRTVHMQMIRPRYKFSNSPSYFYTHLKVNQHCSAHLLLVQRNSKVRRQWHCTPAQSWRPNCHLFVSLISRRERCGGGNLLAAVRGRYFKFIVVYADSAIRVAGGEGHLEIGSKEVGGGEAEAISGGALEDEIRLRRAEDEPYKEDGDEGSTYAAAYGHQELIELLLPIVVVAAIFPHVLVREQGQGKKNG</sequence>
<keyword evidence="2" id="KW-1185">Reference proteome</keyword>
<gene>
    <name evidence="1" type="ORF">FPE_LOCUS28824</name>
</gene>
<protein>
    <submittedName>
        <fullName evidence="1">Uncharacterized protein</fullName>
    </submittedName>
</protein>
<name>A0AAD2A4A2_9LAMI</name>
<reference evidence="1" key="1">
    <citation type="submission" date="2023-05" db="EMBL/GenBank/DDBJ databases">
        <authorList>
            <person name="Huff M."/>
        </authorList>
    </citation>
    <scope>NUCLEOTIDE SEQUENCE</scope>
</reference>
<proteinExistence type="predicted"/>
<dbReference type="AlphaFoldDB" id="A0AAD2A4A2"/>
<dbReference type="EMBL" id="OU503053">
    <property type="protein sequence ID" value="CAI9781394.1"/>
    <property type="molecule type" value="Genomic_DNA"/>
</dbReference>